<gene>
    <name evidence="1" type="ORF">BG61_34145</name>
</gene>
<dbReference type="RefSeq" id="WP_035931393.1">
    <property type="nucleotide sequence ID" value="NZ_CADFFX010000020.1"/>
</dbReference>
<proteinExistence type="predicted"/>
<name>A0A069PFE5_9BURK</name>
<dbReference type="STRING" id="60547.GCA_000751215_02921"/>
<organism evidence="1 2">
    <name type="scientific">Caballeronia glathei</name>
    <dbReference type="NCBI Taxonomy" id="60547"/>
    <lineage>
        <taxon>Bacteria</taxon>
        <taxon>Pseudomonadati</taxon>
        <taxon>Pseudomonadota</taxon>
        <taxon>Betaproteobacteria</taxon>
        <taxon>Burkholderiales</taxon>
        <taxon>Burkholderiaceae</taxon>
        <taxon>Caballeronia</taxon>
    </lineage>
</organism>
<dbReference type="EMBL" id="JFHC01000064">
    <property type="protein sequence ID" value="KDR39197.1"/>
    <property type="molecule type" value="Genomic_DNA"/>
</dbReference>
<evidence type="ECO:0000313" key="1">
    <source>
        <dbReference type="EMBL" id="KDR39197.1"/>
    </source>
</evidence>
<keyword evidence="2" id="KW-1185">Reference proteome</keyword>
<dbReference type="AlphaFoldDB" id="A0A069PFE5"/>
<protein>
    <submittedName>
        <fullName evidence="1">Uncharacterized protein</fullName>
    </submittedName>
</protein>
<accession>A0A069PFE5</accession>
<evidence type="ECO:0000313" key="2">
    <source>
        <dbReference type="Proteomes" id="UP000027466"/>
    </source>
</evidence>
<reference evidence="1 2" key="1">
    <citation type="submission" date="2014-03" db="EMBL/GenBank/DDBJ databases">
        <title>Draft Genome Sequences of Four Burkholderia Strains.</title>
        <authorList>
            <person name="Liu X.Y."/>
            <person name="Li C.X."/>
            <person name="Xu J.H."/>
        </authorList>
    </citation>
    <scope>NUCLEOTIDE SEQUENCE [LARGE SCALE GENOMIC DNA]</scope>
    <source>
        <strain evidence="1 2">DSM 50014</strain>
    </source>
</reference>
<dbReference type="Proteomes" id="UP000027466">
    <property type="component" value="Unassembled WGS sequence"/>
</dbReference>
<sequence length="68" mass="7406">MEYHSIANPVWTDAAHSMVTVDIVFPSLGDEPVKFNASDKDCMPYGREIHADLIAGKYGSIAEPIVQG</sequence>
<comment type="caution">
    <text evidence="1">The sequence shown here is derived from an EMBL/GenBank/DDBJ whole genome shotgun (WGS) entry which is preliminary data.</text>
</comment>